<feature type="coiled-coil region" evidence="1">
    <location>
        <begin position="906"/>
        <end position="933"/>
    </location>
</feature>
<dbReference type="Proteomes" id="UP000195043">
    <property type="component" value="Unassembled WGS sequence"/>
</dbReference>
<feature type="coiled-coil region" evidence="1">
    <location>
        <begin position="733"/>
        <end position="804"/>
    </location>
</feature>
<name>A0A242AA60_9ENTE</name>
<evidence type="ECO:0000256" key="1">
    <source>
        <dbReference type="SAM" id="Coils"/>
    </source>
</evidence>
<evidence type="ECO:0000313" key="3">
    <source>
        <dbReference type="EMBL" id="OTN77926.1"/>
    </source>
</evidence>
<comment type="caution">
    <text evidence="3">The sequence shown here is derived from an EMBL/GenBank/DDBJ whole genome shotgun (WGS) entry which is preliminary data.</text>
</comment>
<dbReference type="SUPFAM" id="SSF52540">
    <property type="entry name" value="P-loop containing nucleoside triphosphate hydrolases"/>
    <property type="match status" value="1"/>
</dbReference>
<feature type="domain" description="Rad50/SbcC-type AAA" evidence="2">
    <location>
        <begin position="9"/>
        <end position="312"/>
    </location>
</feature>
<feature type="coiled-coil region" evidence="1">
    <location>
        <begin position="231"/>
        <end position="389"/>
    </location>
</feature>
<dbReference type="NCBIfam" id="TIGR02680">
    <property type="entry name" value="TIGR02680 family protein"/>
    <property type="match status" value="1"/>
</dbReference>
<organism evidence="3 4">
    <name type="scientific">Candidatus Enterococcus testudinis</name>
    <dbReference type="NCBI Taxonomy" id="1834191"/>
    <lineage>
        <taxon>Bacteria</taxon>
        <taxon>Bacillati</taxon>
        <taxon>Bacillota</taxon>
        <taxon>Bacilli</taxon>
        <taxon>Lactobacillales</taxon>
        <taxon>Enterococcaceae</taxon>
        <taxon>Enterococcus</taxon>
    </lineage>
</organism>
<protein>
    <recommendedName>
        <fullName evidence="2">Rad50/SbcC-type AAA domain-containing protein</fullName>
    </recommendedName>
</protein>
<keyword evidence="1" id="KW-0175">Coiled coil</keyword>
<dbReference type="EMBL" id="NGKU01000001">
    <property type="protein sequence ID" value="OTN77926.1"/>
    <property type="molecule type" value="Genomic_DNA"/>
</dbReference>
<dbReference type="Gene3D" id="3.40.1140.10">
    <property type="match status" value="1"/>
</dbReference>
<dbReference type="RefSeq" id="WP_086275877.1">
    <property type="nucleotide sequence ID" value="NZ_NGKU01000001.1"/>
</dbReference>
<dbReference type="OrthoDB" id="9776649at2"/>
<dbReference type="Pfam" id="PF13476">
    <property type="entry name" value="AAA_23"/>
    <property type="match status" value="1"/>
</dbReference>
<dbReference type="Pfam" id="PF13558">
    <property type="entry name" value="SbcC_Walker_B"/>
    <property type="match status" value="1"/>
</dbReference>
<dbReference type="InterPro" id="IPR013496">
    <property type="entry name" value="CHP02680"/>
</dbReference>
<dbReference type="STRING" id="1834191.A5886_003027"/>
<accession>A0A242AA60</accession>
<proteinExistence type="predicted"/>
<evidence type="ECO:0000313" key="4">
    <source>
        <dbReference type="Proteomes" id="UP000195043"/>
    </source>
</evidence>
<evidence type="ECO:0000259" key="2">
    <source>
        <dbReference type="Pfam" id="PF13476"/>
    </source>
</evidence>
<feature type="coiled-coil region" evidence="1">
    <location>
        <begin position="430"/>
        <end position="484"/>
    </location>
</feature>
<gene>
    <name evidence="3" type="ORF">A5886_003027</name>
</gene>
<dbReference type="Gene3D" id="3.40.50.300">
    <property type="entry name" value="P-loop containing nucleotide triphosphate hydrolases"/>
    <property type="match status" value="1"/>
</dbReference>
<sequence>MNKWILNRVGLINFWYYQNQVFEFANGHMLLRGTNGSGKSLTMQSLFPVLFDGDTSAYRLDSFGSRDRKMEDYLLGEKGVSDRDDGTGYLFLEVKRSNRQEYLTIGIGLSVSNRGSRLNKWFFALENNQRIGIDLELFEVPRADEILPLSKKKLKNRLEGKGKVFDSQKEYKQYVNEHIFGFETIEQFDELIALLINLRSPKLSKDYRPSVIYGILRDSLPKLKEDDLLSLSRTIEQLDGHRERLEDLQNETRELTRFSRVYQDLNSELIGQVATHWYTVYAQKRQLEQSQYQLKQEVDQLQRSISENQEQLAANELRIDILERSIQELTQHEGFHLVARGQELKEQLDKIAQQIKGKQEQLQRKQQNLSKQKKDLESYIIEQERLQKEFDGALEDNQQYVAILGLDAIDNQYPEKLKQKPAEQDIRYWKSEINKKKQHYAQVLKDLEKKTALAKEVQRLDRELGDSQQTIDKLLREIRQWQQNRLVEIEKWKTATDKWRQDVHFNVTEEAYKQLLFLMDRLGEEELPEHEVVEPLYQSFQQALLANQRLRVPIGNRQEELKEACQEIKADIRNWQAQKMPEPARVSGRIANRQRLEDLYIPFYQAVDFKKEVDQQSVNNIEGALYASGILDSLIAKDGLAVDEDIQILPNPQFFTTTLADILEMTPDTPAELQSIVADVLQSIVLDEVNERVPMISQEGSYQIANLRGAAPKDYQASYIGATNQERYRQQRIVALEEELLAIETEQAQLTQQLQQLQLAEEQLHDDFQQHPKGTEVYQAIFYIEKNQNERKGEEVNFARVQQQLDTHQILLNSLNIQLHEKTAQDTFKCTLDSYEDALRYIDNYSANIEDAYRYGKDIANQQLLIEQSKTYIDTQEEETALSLQDLHELNDSQTICAALREDNLAQQKLVNVEELQQRLAENRKEQVQRKKEQKVFAAQNIQLNKDESSKTTQLESGAKQQQQLVFQEKHWRELLQVKSAIAPEDLLDFAKQEKKPLDSKRIKELESNMMRQFNFLSDQLQNYKPQLLNHTGIELTMPDEQLIGEYGQFNHYKEVFFQFEGQKVNVMDLSTQLKEQQITLKELLKKDDERLFKRVILESVGTILRRKIETAMLWVKQMNELLQGQKNSSGLSLSIVWKPLSSMSEKDLGTKQLVSLLQKQTELLREEDREAIARHFQEKVAYAQERVQQNPEERNTLFQAIAQVLDYRDWFEFELRFRRANEHYQAQVLTDRKFNQFSGGEKAISMYLPLFTAVASRYRDAKAECPKVITLDEAFAGIDDNNIGELFKACEQLEFNYVMNSQALFGDYPTVSALMVYELLRPQNINLVTPICYYWNGSRKEMRLGDGIYDTE</sequence>
<reference evidence="3 4" key="1">
    <citation type="submission" date="2017-05" db="EMBL/GenBank/DDBJ databases">
        <title>The Genome Sequence of Enterococcus sp. 8G7_MSG3316.</title>
        <authorList>
            <consortium name="The Broad Institute Genomics Platform"/>
            <consortium name="The Broad Institute Genomic Center for Infectious Diseases"/>
            <person name="Earl A."/>
            <person name="Manson A."/>
            <person name="Schwartman J."/>
            <person name="Gilmore M."/>
            <person name="Abouelleil A."/>
            <person name="Cao P."/>
            <person name="Chapman S."/>
            <person name="Cusick C."/>
            <person name="Shea T."/>
            <person name="Young S."/>
            <person name="Neafsey D."/>
            <person name="Nusbaum C."/>
            <person name="Birren B."/>
        </authorList>
    </citation>
    <scope>NUCLEOTIDE SEQUENCE [LARGE SCALE GENOMIC DNA]</scope>
    <source>
        <strain evidence="3 4">8G7_MSG3316</strain>
    </source>
</reference>
<dbReference type="InterPro" id="IPR027417">
    <property type="entry name" value="P-loop_NTPase"/>
</dbReference>
<keyword evidence="4" id="KW-1185">Reference proteome</keyword>
<dbReference type="InterPro" id="IPR038729">
    <property type="entry name" value="Rad50/SbcC_AAA"/>
</dbReference>